<accession>A0A7R7VMT5</accession>
<dbReference type="CDD" id="cd02440">
    <property type="entry name" value="AdoMet_MTases"/>
    <property type="match status" value="1"/>
</dbReference>
<reference evidence="5" key="1">
    <citation type="submission" date="2021-01" db="EMBL/GenBank/DDBJ databases">
        <authorList>
            <consortium name="Aspergillus chevalieri M1 genome sequencing consortium"/>
            <person name="Kazuki M."/>
            <person name="Futagami T."/>
        </authorList>
    </citation>
    <scope>NUCLEOTIDE SEQUENCE</scope>
    <source>
        <strain evidence="5">M1</strain>
    </source>
</reference>
<evidence type="ECO:0000256" key="3">
    <source>
        <dbReference type="ARBA" id="ARBA00022691"/>
    </source>
</evidence>
<evidence type="ECO:0000256" key="1">
    <source>
        <dbReference type="ARBA" id="ARBA00022603"/>
    </source>
</evidence>
<dbReference type="PANTHER" id="PTHR43167:SF1">
    <property type="entry name" value="PUTATIVE (AFU_ORTHOLOGUE AFUA_6G01830)-RELATED"/>
    <property type="match status" value="1"/>
</dbReference>
<protein>
    <recommendedName>
        <fullName evidence="7">O-methyltransferase</fullName>
    </recommendedName>
</protein>
<keyword evidence="2" id="KW-0808">Transferase</keyword>
<dbReference type="AlphaFoldDB" id="A0A7R7VMT5"/>
<dbReference type="PROSITE" id="PS51682">
    <property type="entry name" value="SAM_OMT_I"/>
    <property type="match status" value="1"/>
</dbReference>
<dbReference type="Pfam" id="PF13578">
    <property type="entry name" value="Methyltransf_24"/>
    <property type="match status" value="1"/>
</dbReference>
<evidence type="ECO:0008006" key="7">
    <source>
        <dbReference type="Google" id="ProtNLM"/>
    </source>
</evidence>
<dbReference type="PANTHER" id="PTHR43167">
    <property type="entry name" value="PUTATIVE (AFU_ORTHOLOGUE AFUA_6G01830)-RELATED"/>
    <property type="match status" value="1"/>
</dbReference>
<evidence type="ECO:0000313" key="6">
    <source>
        <dbReference type="Proteomes" id="UP000637239"/>
    </source>
</evidence>
<reference evidence="5" key="2">
    <citation type="submission" date="2021-02" db="EMBL/GenBank/DDBJ databases">
        <title>Aspergillus chevalieri M1 genome sequence.</title>
        <authorList>
            <person name="Kadooka C."/>
            <person name="Mori K."/>
            <person name="Futagami T."/>
        </authorList>
    </citation>
    <scope>NUCLEOTIDE SEQUENCE</scope>
    <source>
        <strain evidence="5">M1</strain>
    </source>
</reference>
<dbReference type="GO" id="GO:0032259">
    <property type="term" value="P:methylation"/>
    <property type="evidence" value="ECO:0007669"/>
    <property type="project" value="UniProtKB-KW"/>
</dbReference>
<keyword evidence="6" id="KW-1185">Reference proteome</keyword>
<sequence length="243" mass="26648">MSAPSPVDAPQHILQLLSELHRKSLEQEATISKKGKVFSSDILGDLEDKRQSGNPKDEFDQLMLDKFIALDEDKCQFIYQLINAMGATNIVEAGTSFGVSTIYLALAIAKTKAATGKPGTVIATEKEQQKAEIAHKYWAQCGAVVEQEIDLREGDLLETLKYGLPQIDIVLLDIWSALALPTLKTVLPHLRHGAVVLTDNTISGAKGYADLLAYLRAPENGFQNMTLPFTNGFEMSVYLPKSN</sequence>
<evidence type="ECO:0000313" key="5">
    <source>
        <dbReference type="EMBL" id="BCR86813.1"/>
    </source>
</evidence>
<dbReference type="EMBL" id="AP024418">
    <property type="protein sequence ID" value="BCR86813.1"/>
    <property type="molecule type" value="Genomic_DNA"/>
</dbReference>
<dbReference type="Gene3D" id="3.40.50.150">
    <property type="entry name" value="Vaccinia Virus protein VP39"/>
    <property type="match status" value="1"/>
</dbReference>
<keyword evidence="1" id="KW-0489">Methyltransferase</keyword>
<dbReference type="InterPro" id="IPR029063">
    <property type="entry name" value="SAM-dependent_MTases_sf"/>
</dbReference>
<organism evidence="5 6">
    <name type="scientific">Aspergillus chevalieri</name>
    <name type="common">Eurotium chevalieri</name>
    <dbReference type="NCBI Taxonomy" id="182096"/>
    <lineage>
        <taxon>Eukaryota</taxon>
        <taxon>Fungi</taxon>
        <taxon>Dikarya</taxon>
        <taxon>Ascomycota</taxon>
        <taxon>Pezizomycotina</taxon>
        <taxon>Eurotiomycetes</taxon>
        <taxon>Eurotiomycetidae</taxon>
        <taxon>Eurotiales</taxon>
        <taxon>Aspergillaceae</taxon>
        <taxon>Aspergillus</taxon>
        <taxon>Aspergillus subgen. Aspergillus</taxon>
    </lineage>
</organism>
<dbReference type="RefSeq" id="XP_043135335.1">
    <property type="nucleotide sequence ID" value="XM_043277458.1"/>
</dbReference>
<dbReference type="GeneID" id="66981172"/>
<dbReference type="GO" id="GO:0008171">
    <property type="term" value="F:O-methyltransferase activity"/>
    <property type="evidence" value="ECO:0007669"/>
    <property type="project" value="InterPro"/>
</dbReference>
<dbReference type="InterPro" id="IPR002935">
    <property type="entry name" value="SAM_O-MeTrfase"/>
</dbReference>
<evidence type="ECO:0000256" key="4">
    <source>
        <dbReference type="ARBA" id="ARBA00023453"/>
    </source>
</evidence>
<evidence type="ECO:0000256" key="2">
    <source>
        <dbReference type="ARBA" id="ARBA00022679"/>
    </source>
</evidence>
<comment type="similarity">
    <text evidence="4">Belongs to the class I-like SAM-binding methyltransferase superfamily. Cation-dependent O-methyltransferase family.</text>
</comment>
<proteinExistence type="inferred from homology"/>
<dbReference type="Proteomes" id="UP000637239">
    <property type="component" value="Chromosome 3"/>
</dbReference>
<dbReference type="SUPFAM" id="SSF53335">
    <property type="entry name" value="S-adenosyl-L-methionine-dependent methyltransferases"/>
    <property type="match status" value="1"/>
</dbReference>
<dbReference type="KEGG" id="ache:ACHE_30800A"/>
<keyword evidence="3" id="KW-0949">S-adenosyl-L-methionine</keyword>
<name>A0A7R7VMT5_ASPCH</name>
<gene>
    <name evidence="5" type="ORF">ACHE_30800A</name>
</gene>